<sequence length="458" mass="49557">MAFKTKLSVLCIAISALAAAGCNDSSTSSSTAGAGQTTPTAPQLNSYSFIDEPVKGLYYKSENSAGCTDESGTYSVVEGESVSFYIGKCDESNKATLSDENLIQIGFVPQPSSITTPYDLKVGNINNNADPITIATILKSFNRGSDATSLDLTGLKFNNNGENVTNYLQALINDPAADRTTVLKKELLDKVKLANRDSNMNFKHDDFIPEATVQSELQSTLEKVSVNTAFSASDLSDKYLILADDLVLHLDQAFNQSTRDYYSVEGEGEVFAKSAEESGAVQTWGILSKPFGTDGDKGKAGHLYLMFGPAERMNNFTLNPVNISGHEWTVLVDDFSNPPKPDMRKIVTGVKLDSLSKLDGKYKSKLSAEFDYKFEITVDSSTLTIKQPNSKGDNGVGTIISDQTIDTASVSLEKSYVKLDGEVLDFTIIPTKSDASEIVLMHTNVDNLTSLIGYLVKE</sequence>
<evidence type="ECO:0008006" key="4">
    <source>
        <dbReference type="Google" id="ProtNLM"/>
    </source>
</evidence>
<name>A0A1Q9GK33_9GAMM</name>
<dbReference type="AlphaFoldDB" id="A0A1Q9GK33"/>
<feature type="chain" id="PRO_5012683565" description="Lipoprotein" evidence="1">
    <location>
        <begin position="21"/>
        <end position="458"/>
    </location>
</feature>
<comment type="caution">
    <text evidence="2">The sequence shown here is derived from an EMBL/GenBank/DDBJ whole genome shotgun (WGS) entry which is preliminary data.</text>
</comment>
<dbReference type="OrthoDB" id="5809144at2"/>
<evidence type="ECO:0000256" key="1">
    <source>
        <dbReference type="SAM" id="SignalP"/>
    </source>
</evidence>
<evidence type="ECO:0000313" key="3">
    <source>
        <dbReference type="Proteomes" id="UP000186905"/>
    </source>
</evidence>
<keyword evidence="1" id="KW-0732">Signal</keyword>
<dbReference type="EMBL" id="MJIL01000079">
    <property type="protein sequence ID" value="OLQ74852.1"/>
    <property type="molecule type" value="Genomic_DNA"/>
</dbReference>
<keyword evidence="3" id="KW-1185">Reference proteome</keyword>
<accession>A0A1Q9GK33</accession>
<feature type="signal peptide" evidence="1">
    <location>
        <begin position="1"/>
        <end position="20"/>
    </location>
</feature>
<dbReference type="RefSeq" id="WP_075765215.1">
    <property type="nucleotide sequence ID" value="NZ_MJIL01000079.1"/>
</dbReference>
<organism evidence="2 3">
    <name type="scientific">Photobacterium proteolyticum</name>
    <dbReference type="NCBI Taxonomy" id="1903952"/>
    <lineage>
        <taxon>Bacteria</taxon>
        <taxon>Pseudomonadati</taxon>
        <taxon>Pseudomonadota</taxon>
        <taxon>Gammaproteobacteria</taxon>
        <taxon>Vibrionales</taxon>
        <taxon>Vibrionaceae</taxon>
        <taxon>Photobacterium</taxon>
    </lineage>
</organism>
<evidence type="ECO:0000313" key="2">
    <source>
        <dbReference type="EMBL" id="OLQ74852.1"/>
    </source>
</evidence>
<dbReference type="Proteomes" id="UP000186905">
    <property type="component" value="Unassembled WGS sequence"/>
</dbReference>
<gene>
    <name evidence="2" type="ORF">BIT28_12885</name>
</gene>
<proteinExistence type="predicted"/>
<dbReference type="PROSITE" id="PS51257">
    <property type="entry name" value="PROKAR_LIPOPROTEIN"/>
    <property type="match status" value="1"/>
</dbReference>
<reference evidence="2 3" key="1">
    <citation type="submission" date="2016-09" db="EMBL/GenBank/DDBJ databases">
        <title>Photobacterium proteolyticum sp. nov. a protease producing bacterium isolated from ocean sediments of Laizhou Bay.</title>
        <authorList>
            <person name="Li Y."/>
        </authorList>
    </citation>
    <scope>NUCLEOTIDE SEQUENCE [LARGE SCALE GENOMIC DNA]</scope>
    <source>
        <strain evidence="2 3">13-12</strain>
    </source>
</reference>
<protein>
    <recommendedName>
        <fullName evidence="4">Lipoprotein</fullName>
    </recommendedName>
</protein>